<comment type="function">
    <text evidence="13">Glutamate-gated receptor that probably acts as non-selective cation channel.</text>
</comment>
<evidence type="ECO:0000256" key="15">
    <source>
        <dbReference type="SAM" id="MobiDB-lite"/>
    </source>
</evidence>
<keyword evidence="5 17" id="KW-0732">Signal</keyword>
<dbReference type="SUPFAM" id="SSF53822">
    <property type="entry name" value="Periplasmic binding protein-like I"/>
    <property type="match status" value="1"/>
</dbReference>
<keyword evidence="6 16" id="KW-1133">Transmembrane helix</keyword>
<dbReference type="Proteomes" id="UP000515123">
    <property type="component" value="Linkage group 25"/>
</dbReference>
<dbReference type="FunFam" id="3.40.50.2300:FF:000081">
    <property type="entry name" value="Glutamate receptor"/>
    <property type="match status" value="1"/>
</dbReference>
<evidence type="ECO:0000256" key="17">
    <source>
        <dbReference type="SAM" id="SignalP"/>
    </source>
</evidence>
<reference evidence="19" key="1">
    <citation type="journal article" date="2015" name="Nat. Genet.">
        <title>The pineapple genome and the evolution of CAM photosynthesis.</title>
        <authorList>
            <person name="Ming R."/>
            <person name="VanBuren R."/>
            <person name="Wai C.M."/>
            <person name="Tang H."/>
            <person name="Schatz M.C."/>
            <person name="Bowers J.E."/>
            <person name="Lyons E."/>
            <person name="Wang M.L."/>
            <person name="Chen J."/>
            <person name="Biggers E."/>
            <person name="Zhang J."/>
            <person name="Huang L."/>
            <person name="Zhang L."/>
            <person name="Miao W."/>
            <person name="Zhang J."/>
            <person name="Ye Z."/>
            <person name="Miao C."/>
            <person name="Lin Z."/>
            <person name="Wang H."/>
            <person name="Zhou H."/>
            <person name="Yim W.C."/>
            <person name="Priest H.D."/>
            <person name="Zheng C."/>
            <person name="Woodhouse M."/>
            <person name="Edger P.P."/>
            <person name="Guyot R."/>
            <person name="Guo H.B."/>
            <person name="Guo H."/>
            <person name="Zheng G."/>
            <person name="Singh R."/>
            <person name="Sharma A."/>
            <person name="Min X."/>
            <person name="Zheng Y."/>
            <person name="Lee H."/>
            <person name="Gurtowski J."/>
            <person name="Sedlazeck F.J."/>
            <person name="Harkess A."/>
            <person name="McKain M.R."/>
            <person name="Liao Z."/>
            <person name="Fang J."/>
            <person name="Liu J."/>
            <person name="Zhang X."/>
            <person name="Zhang Q."/>
            <person name="Hu W."/>
            <person name="Qin Y."/>
            <person name="Wang K."/>
            <person name="Chen L.Y."/>
            <person name="Shirley N."/>
            <person name="Lin Y.R."/>
            <person name="Liu L.Y."/>
            <person name="Hernandez A.G."/>
            <person name="Wright C.L."/>
            <person name="Bulone V."/>
            <person name="Tuskan G.A."/>
            <person name="Heath K."/>
            <person name="Zee F."/>
            <person name="Moore P.H."/>
            <person name="Sunkar R."/>
            <person name="Leebens-Mack J.H."/>
            <person name="Mockler T."/>
            <person name="Bennetzen J.L."/>
            <person name="Freeling M."/>
            <person name="Sankoff D."/>
            <person name="Paterson A.H."/>
            <person name="Zhu X."/>
            <person name="Yang X."/>
            <person name="Smith J.A."/>
            <person name="Cushman J.C."/>
            <person name="Paull R.E."/>
            <person name="Yu Q."/>
        </authorList>
    </citation>
    <scope>NUCLEOTIDE SEQUENCE [LARGE SCALE GENOMIC DNA]</scope>
    <source>
        <strain evidence="19">cv. F153</strain>
    </source>
</reference>
<dbReference type="CDD" id="cd13686">
    <property type="entry name" value="GluR_Plant"/>
    <property type="match status" value="1"/>
</dbReference>
<dbReference type="SUPFAM" id="SSF53850">
    <property type="entry name" value="Periplasmic binding protein-like II"/>
    <property type="match status" value="1"/>
</dbReference>
<dbReference type="RefSeq" id="XP_020079875.1">
    <property type="nucleotide sequence ID" value="XM_020224286.1"/>
</dbReference>
<feature type="disulfide bond" evidence="14">
    <location>
        <begin position="759"/>
        <end position="813"/>
    </location>
</feature>
<organism evidence="21">
    <name type="scientific">Ananas comosus</name>
    <name type="common">Pineapple</name>
    <name type="synonym">Ananas ananas</name>
    <dbReference type="NCBI Taxonomy" id="4615"/>
    <lineage>
        <taxon>Eukaryota</taxon>
        <taxon>Viridiplantae</taxon>
        <taxon>Streptophyta</taxon>
        <taxon>Embryophyta</taxon>
        <taxon>Tracheophyta</taxon>
        <taxon>Spermatophyta</taxon>
        <taxon>Magnoliopsida</taxon>
        <taxon>Liliopsida</taxon>
        <taxon>Poales</taxon>
        <taxon>Bromeliaceae</taxon>
        <taxon>Bromelioideae</taxon>
        <taxon>Ananas</taxon>
    </lineage>
</organism>
<keyword evidence="3 13" id="KW-0813">Transport</keyword>
<evidence type="ECO:0000256" key="8">
    <source>
        <dbReference type="ARBA" id="ARBA00023136"/>
    </source>
</evidence>
<evidence type="ECO:0000256" key="7">
    <source>
        <dbReference type="ARBA" id="ARBA00023065"/>
    </source>
</evidence>
<dbReference type="InterPro" id="IPR017103">
    <property type="entry name" value="Iontropic_Glu_rcpt_pln"/>
</dbReference>
<feature type="transmembrane region" description="Helical" evidence="16">
    <location>
        <begin position="830"/>
        <end position="853"/>
    </location>
</feature>
<dbReference type="Gene3D" id="1.10.287.70">
    <property type="match status" value="1"/>
</dbReference>
<feature type="signal peptide" evidence="17">
    <location>
        <begin position="1"/>
        <end position="21"/>
    </location>
</feature>
<evidence type="ECO:0000256" key="11">
    <source>
        <dbReference type="ARBA" id="ARBA00023286"/>
    </source>
</evidence>
<keyword evidence="8 13" id="KW-0472">Membrane</keyword>
<feature type="region of interest" description="Disordered" evidence="15">
    <location>
        <begin position="884"/>
        <end position="915"/>
    </location>
</feature>
<accession>A0A6P5E9N7</accession>
<keyword evidence="10" id="KW-0325">Glycoprotein</keyword>
<dbReference type="PIRSF" id="PIRSF037090">
    <property type="entry name" value="Iontro_Glu-like_rcpt_pln"/>
    <property type="match status" value="1"/>
</dbReference>
<dbReference type="InterPro" id="IPR018247">
    <property type="entry name" value="EF_Hand_1_Ca_BS"/>
</dbReference>
<evidence type="ECO:0000256" key="13">
    <source>
        <dbReference type="PIRNR" id="PIRNR037090"/>
    </source>
</evidence>
<comment type="similarity">
    <text evidence="2 13">Belongs to the glutamate-gated ion channel (TC 1.A.10.1) family.</text>
</comment>
<dbReference type="RefSeq" id="XP_020079876.1">
    <property type="nucleotide sequence ID" value="XM_020224287.1"/>
</dbReference>
<dbReference type="AlphaFoldDB" id="A0A6P5E9N7"/>
<feature type="chain" id="PRO_5044647972" description="Glutamate receptor" evidence="17">
    <location>
        <begin position="22"/>
        <end position="915"/>
    </location>
</feature>
<comment type="subcellular location">
    <subcellularLocation>
        <location evidence="1">Membrane</location>
        <topology evidence="1">Multi-pass membrane protein</topology>
    </subcellularLocation>
</comment>
<dbReference type="GO" id="GO:0016020">
    <property type="term" value="C:membrane"/>
    <property type="evidence" value="ECO:0007669"/>
    <property type="project" value="UniProtKB-SubCell"/>
</dbReference>
<dbReference type="PANTHER" id="PTHR18966">
    <property type="entry name" value="IONOTROPIC GLUTAMATE RECEPTOR"/>
    <property type="match status" value="1"/>
</dbReference>
<keyword evidence="7 13" id="KW-0406">Ion transport</keyword>
<evidence type="ECO:0000256" key="14">
    <source>
        <dbReference type="PIRSR" id="PIRSR037090-50"/>
    </source>
</evidence>
<evidence type="ECO:0000259" key="18">
    <source>
        <dbReference type="SMART" id="SM00079"/>
    </source>
</evidence>
<dbReference type="GO" id="GO:1901701">
    <property type="term" value="P:cellular response to oxygen-containing compound"/>
    <property type="evidence" value="ECO:0007669"/>
    <property type="project" value="UniProtKB-ARBA"/>
</dbReference>
<dbReference type="GeneID" id="109703606"/>
<evidence type="ECO:0000256" key="4">
    <source>
        <dbReference type="ARBA" id="ARBA00022692"/>
    </source>
</evidence>
<dbReference type="InterPro" id="IPR001828">
    <property type="entry name" value="ANF_lig-bd_rcpt"/>
</dbReference>
<dbReference type="Gene3D" id="3.40.50.2300">
    <property type="match status" value="2"/>
</dbReference>
<dbReference type="FunFam" id="3.40.190.10:FF:000175">
    <property type="entry name" value="Glutamate receptor"/>
    <property type="match status" value="1"/>
</dbReference>
<evidence type="ECO:0000313" key="20">
    <source>
        <dbReference type="RefSeq" id="XP_020079875.1"/>
    </source>
</evidence>
<dbReference type="OrthoDB" id="5984008at2759"/>
<dbReference type="FunFam" id="1.10.287.70:FF:000037">
    <property type="entry name" value="Glutamate receptor"/>
    <property type="match status" value="1"/>
</dbReference>
<evidence type="ECO:0000313" key="19">
    <source>
        <dbReference type="Proteomes" id="UP000515123"/>
    </source>
</evidence>
<dbReference type="Gene3D" id="3.40.190.10">
    <property type="entry name" value="Periplasmic binding protein-like II"/>
    <property type="match status" value="3"/>
</dbReference>
<evidence type="ECO:0000256" key="5">
    <source>
        <dbReference type="ARBA" id="ARBA00022729"/>
    </source>
</evidence>
<feature type="transmembrane region" description="Helical" evidence="16">
    <location>
        <begin position="652"/>
        <end position="676"/>
    </location>
</feature>
<evidence type="ECO:0000256" key="1">
    <source>
        <dbReference type="ARBA" id="ARBA00004141"/>
    </source>
</evidence>
<dbReference type="InterPro" id="IPR001320">
    <property type="entry name" value="Iontro_rcpt_C"/>
</dbReference>
<keyword evidence="19" id="KW-1185">Reference proteome</keyword>
<evidence type="ECO:0000313" key="22">
    <source>
        <dbReference type="RefSeq" id="XP_020079877.1"/>
    </source>
</evidence>
<evidence type="ECO:0000256" key="12">
    <source>
        <dbReference type="ARBA" id="ARBA00023303"/>
    </source>
</evidence>
<evidence type="ECO:0000256" key="2">
    <source>
        <dbReference type="ARBA" id="ARBA00008685"/>
    </source>
</evidence>
<dbReference type="GO" id="GO:0015276">
    <property type="term" value="F:ligand-gated monoatomic ion channel activity"/>
    <property type="evidence" value="ECO:0007669"/>
    <property type="project" value="InterPro"/>
</dbReference>
<protein>
    <recommendedName>
        <fullName evidence="13">Glutamate receptor</fullName>
    </recommendedName>
</protein>
<feature type="compositionally biased region" description="Polar residues" evidence="15">
    <location>
        <begin position="899"/>
        <end position="909"/>
    </location>
</feature>
<name>A0A6P5E9N7_ANACO</name>
<dbReference type="RefSeq" id="XP_020079877.1">
    <property type="nucleotide sequence ID" value="XM_020224288.1"/>
</dbReference>
<evidence type="ECO:0000256" key="16">
    <source>
        <dbReference type="SAM" id="Phobius"/>
    </source>
</evidence>
<evidence type="ECO:0000256" key="6">
    <source>
        <dbReference type="ARBA" id="ARBA00022989"/>
    </source>
</evidence>
<proteinExistence type="inferred from homology"/>
<feature type="domain" description="Ionotropic glutamate receptor C-terminal" evidence="18">
    <location>
        <begin position="469"/>
        <end position="810"/>
    </location>
</feature>
<gene>
    <name evidence="20 21 22" type="primary">LOC109703606</name>
</gene>
<keyword evidence="9 13" id="KW-0675">Receptor</keyword>
<evidence type="ECO:0000256" key="9">
    <source>
        <dbReference type="ARBA" id="ARBA00023170"/>
    </source>
</evidence>
<reference evidence="20 21" key="2">
    <citation type="submission" date="2025-04" db="UniProtKB">
        <authorList>
            <consortium name="RefSeq"/>
        </authorList>
    </citation>
    <scope>IDENTIFICATION</scope>
    <source>
        <tissue evidence="20 21">Leaf</tissue>
    </source>
</reference>
<dbReference type="InterPro" id="IPR044440">
    <property type="entry name" value="GABAb_receptor_plant_PBP1"/>
</dbReference>
<dbReference type="Pfam" id="PF01094">
    <property type="entry name" value="ANF_receptor"/>
    <property type="match status" value="1"/>
</dbReference>
<keyword evidence="12 13" id="KW-0407">Ion channel</keyword>
<dbReference type="CDD" id="cd19990">
    <property type="entry name" value="PBP1_GABAb_receptor_plant"/>
    <property type="match status" value="1"/>
</dbReference>
<feature type="transmembrane region" description="Helical" evidence="16">
    <location>
        <begin position="588"/>
        <end position="608"/>
    </location>
</feature>
<dbReference type="SMART" id="SM00079">
    <property type="entry name" value="PBPe"/>
    <property type="match status" value="1"/>
</dbReference>
<dbReference type="GO" id="GO:0009611">
    <property type="term" value="P:response to wounding"/>
    <property type="evidence" value="ECO:0007669"/>
    <property type="project" value="UniProtKB-ARBA"/>
</dbReference>
<dbReference type="Gramene" id="Aco013005.1.mrna1">
    <property type="protein sequence ID" value="Aco013005.1.mrna1"/>
    <property type="gene ID" value="Aco013005.1.path1"/>
</dbReference>
<keyword evidence="11 13" id="KW-1071">Ligand-gated ion channel</keyword>
<dbReference type="FunFam" id="3.40.190.10:FF:000054">
    <property type="entry name" value="Glutamate receptor"/>
    <property type="match status" value="1"/>
</dbReference>
<dbReference type="GO" id="GO:0007165">
    <property type="term" value="P:signal transduction"/>
    <property type="evidence" value="ECO:0007669"/>
    <property type="project" value="UniProtKB-ARBA"/>
</dbReference>
<sequence length="915" mass="101807">MKLAFALVLALYLGLFSTALCRNISSRPSIVNIGAVFAFNSTIGRVMNVAIDAAVDDVNSDPSVLKGSKLVVTKSDTNCDGFLGTIEVLQFMETDIVAVVGPQCSTIAHIISYIANELHVPLLSFATDPTLSSIQFPFFVRSTQNDLFQMTAIAEMVDYYQWRQVIAIYVDDEYGRNGIAALGDELAERRCKISYKAVFSPVATPSDILDLLVSVALMESRIIVLHANPTFGKIVFSVANRLKMMGNGYVWIATDWLSSFLDTYSPLPSETMNNMQGVLTLRQHTADTKMKSALVSNWKMLTKKYSNAVFGLNAYGLYAYDAVWAVAKALDAFFDDGGVISFSNDTRLKEANGSNLHLEALSIFDGGNLLRDEIRKINFTGVTGQFQFDSDGFLIHPAYDIINIIGSGSRIIGYWSNYSGLSVVPPETLYSKPSNHSLANNQLHSVIWPGETTEKPRGWSFPYNAKELRIGVPNRVGFREFVSKDPTTNTVKGYCIDVFTSAVALLPYAVPYKFIPFGNGHQNPNYYELVNMVALNVFDAVVGDIAIVTNRTKLVDYTQPYIESGLVVLAPVKKRTSNAWAFLQPFKLGMWCITALSFFIVGAVIWILEHRINDDFRGPPKKQLVTIFWFSFSTLFFAHRENTVSTLGRAVLLIWLFVVLIIQSSYTASLTSILTVQQLSSPIKGIYSLIAGDEPIGFQVGSFAENYMVEELGISRSRLKPLGSPQEYANALELGPENGGVAAVVDERPYIELFLAKECRFSIIGSEFTKSGWGFVFPRDSPLAVDMSTAILRLSENGDLQRIHDKWLTNEVCRSETNEIDSERLHLSSFWGLFLICGVACFVALAIHFFIMLRRFIRHTPPDDSEPSVGGLSRSGRSIKKFFSFVDEREEEPKRRSTQRQAQRPTSNVVVDIES</sequence>
<evidence type="ECO:0000256" key="10">
    <source>
        <dbReference type="ARBA" id="ARBA00023180"/>
    </source>
</evidence>
<dbReference type="Pfam" id="PF00060">
    <property type="entry name" value="Lig_chan"/>
    <property type="match status" value="1"/>
</dbReference>
<dbReference type="PRINTS" id="PR01176">
    <property type="entry name" value="GABABRECEPTR"/>
</dbReference>
<dbReference type="PROSITE" id="PS00018">
    <property type="entry name" value="EF_HAND_1"/>
    <property type="match status" value="1"/>
</dbReference>
<keyword evidence="4 16" id="KW-0812">Transmembrane</keyword>
<dbReference type="InterPro" id="IPR028082">
    <property type="entry name" value="Peripla_BP_I"/>
</dbReference>
<dbReference type="SMR" id="A0A6P5E9N7"/>
<dbReference type="InterPro" id="IPR015683">
    <property type="entry name" value="Ionotropic_Glu_rcpt"/>
</dbReference>
<evidence type="ECO:0000313" key="21">
    <source>
        <dbReference type="RefSeq" id="XP_020079876.1"/>
    </source>
</evidence>
<evidence type="ECO:0000256" key="3">
    <source>
        <dbReference type="ARBA" id="ARBA00022448"/>
    </source>
</evidence>
<keyword evidence="14" id="KW-1015">Disulfide bond</keyword>